<dbReference type="GO" id="GO:0005737">
    <property type="term" value="C:cytoplasm"/>
    <property type="evidence" value="ECO:0007669"/>
    <property type="project" value="TreeGrafter"/>
</dbReference>
<comment type="caution">
    <text evidence="13">The sequence shown here is derived from an EMBL/GenBank/DDBJ whole genome shotgun (WGS) entry which is preliminary data.</text>
</comment>
<evidence type="ECO:0000256" key="4">
    <source>
        <dbReference type="ARBA" id="ARBA00022862"/>
    </source>
</evidence>
<dbReference type="GO" id="GO:0008379">
    <property type="term" value="F:thioredoxin peroxidase activity"/>
    <property type="evidence" value="ECO:0007669"/>
    <property type="project" value="TreeGrafter"/>
</dbReference>
<organism evidence="13 14">
    <name type="scientific">Subtercola lobariae</name>
    <dbReference type="NCBI Taxonomy" id="1588641"/>
    <lineage>
        <taxon>Bacteria</taxon>
        <taxon>Bacillati</taxon>
        <taxon>Actinomycetota</taxon>
        <taxon>Actinomycetes</taxon>
        <taxon>Micrococcales</taxon>
        <taxon>Microbacteriaceae</taxon>
        <taxon>Subtercola</taxon>
    </lineage>
</organism>
<evidence type="ECO:0000256" key="1">
    <source>
        <dbReference type="ARBA" id="ARBA00003330"/>
    </source>
</evidence>
<proteinExistence type="inferred from homology"/>
<dbReference type="InterPro" id="IPR000866">
    <property type="entry name" value="AhpC/TSA"/>
</dbReference>
<evidence type="ECO:0000256" key="7">
    <source>
        <dbReference type="ARBA" id="ARBA00023284"/>
    </source>
</evidence>
<comment type="catalytic activity">
    <reaction evidence="11">
        <text>a hydroperoxide + [thioredoxin]-dithiol = an alcohol + [thioredoxin]-disulfide + H2O</text>
        <dbReference type="Rhea" id="RHEA:62620"/>
        <dbReference type="Rhea" id="RHEA-COMP:10698"/>
        <dbReference type="Rhea" id="RHEA-COMP:10700"/>
        <dbReference type="ChEBI" id="CHEBI:15377"/>
        <dbReference type="ChEBI" id="CHEBI:29950"/>
        <dbReference type="ChEBI" id="CHEBI:30879"/>
        <dbReference type="ChEBI" id="CHEBI:35924"/>
        <dbReference type="ChEBI" id="CHEBI:50058"/>
        <dbReference type="EC" id="1.11.1.24"/>
    </reaction>
</comment>
<dbReference type="Pfam" id="PF00578">
    <property type="entry name" value="AhpC-TSA"/>
    <property type="match status" value="1"/>
</dbReference>
<comment type="function">
    <text evidence="1">Thiol-specific peroxidase that catalyzes the reduction of hydrogen peroxide and organic hydroperoxides to water and alcohols, respectively. Plays a role in cell protection against oxidative stress by detoxifying peroxides and as sensor of hydrogen peroxide-mediated signaling events.</text>
</comment>
<evidence type="ECO:0000256" key="8">
    <source>
        <dbReference type="ARBA" id="ARBA00032824"/>
    </source>
</evidence>
<evidence type="ECO:0000256" key="6">
    <source>
        <dbReference type="ARBA" id="ARBA00023157"/>
    </source>
</evidence>
<keyword evidence="7" id="KW-0676">Redox-active center</keyword>
<keyword evidence="5" id="KW-0560">Oxidoreductase</keyword>
<dbReference type="PANTHER" id="PTHR42801">
    <property type="entry name" value="THIOREDOXIN-DEPENDENT PEROXIDE REDUCTASE"/>
    <property type="match status" value="1"/>
</dbReference>
<dbReference type="GO" id="GO:0034599">
    <property type="term" value="P:cellular response to oxidative stress"/>
    <property type="evidence" value="ECO:0007669"/>
    <property type="project" value="TreeGrafter"/>
</dbReference>
<dbReference type="Proteomes" id="UP000598775">
    <property type="component" value="Unassembled WGS sequence"/>
</dbReference>
<sequence length="228" mass="23897">MAQTSPTIAEQVAVLRASSTPSPTADKFTAEQQALSLQPTPEGLLPVGSAFPDGDLLDAQGDTTSLGAVLGGAPAVVIFYRGAWCPYCNIALRTYRDQLASPLADLGVTLVALSPQKADGSLTMKEKNELEFLVLSDPGNGIASALGILTHPSDGAREAQLERGLDLETMNADETTNVPMPTVALIDADGTLVWIDVHPDYTTRTESAEILAAVHENLLIGKVADTNS</sequence>
<dbReference type="RefSeq" id="WP_188679471.1">
    <property type="nucleotide sequence ID" value="NZ_BMGP01000005.1"/>
</dbReference>
<dbReference type="EC" id="1.11.1.24" evidence="2"/>
<dbReference type="SUPFAM" id="SSF52833">
    <property type="entry name" value="Thioredoxin-like"/>
    <property type="match status" value="1"/>
</dbReference>
<evidence type="ECO:0000256" key="2">
    <source>
        <dbReference type="ARBA" id="ARBA00013017"/>
    </source>
</evidence>
<dbReference type="GO" id="GO:0045454">
    <property type="term" value="P:cell redox homeostasis"/>
    <property type="evidence" value="ECO:0007669"/>
    <property type="project" value="TreeGrafter"/>
</dbReference>
<keyword evidence="6" id="KW-1015">Disulfide bond</keyword>
<dbReference type="CDD" id="cd02970">
    <property type="entry name" value="PRX_like2"/>
    <property type="match status" value="1"/>
</dbReference>
<accession>A0A917BDD8</accession>
<dbReference type="InterPro" id="IPR050924">
    <property type="entry name" value="Peroxiredoxin_BCP/PrxQ"/>
</dbReference>
<dbReference type="Gene3D" id="3.40.30.10">
    <property type="entry name" value="Glutaredoxin"/>
    <property type="match status" value="1"/>
</dbReference>
<dbReference type="InterPro" id="IPR036249">
    <property type="entry name" value="Thioredoxin-like_sf"/>
</dbReference>
<keyword evidence="4" id="KW-0049">Antioxidant</keyword>
<evidence type="ECO:0000256" key="9">
    <source>
        <dbReference type="ARBA" id="ARBA00038489"/>
    </source>
</evidence>
<reference evidence="13 14" key="1">
    <citation type="journal article" date="2014" name="Int. J. Syst. Evol. Microbiol.">
        <title>Complete genome sequence of Corynebacterium casei LMG S-19264T (=DSM 44701T), isolated from a smear-ripened cheese.</title>
        <authorList>
            <consortium name="US DOE Joint Genome Institute (JGI-PGF)"/>
            <person name="Walter F."/>
            <person name="Albersmeier A."/>
            <person name="Kalinowski J."/>
            <person name="Ruckert C."/>
        </authorList>
    </citation>
    <scope>NUCLEOTIDE SEQUENCE [LARGE SCALE GENOMIC DNA]</scope>
    <source>
        <strain evidence="13 14">CGMCC 1.12976</strain>
    </source>
</reference>
<name>A0A917BDD8_9MICO</name>
<gene>
    <name evidence="13" type="ORF">GCM10011399_29430</name>
</gene>
<protein>
    <recommendedName>
        <fullName evidence="2">thioredoxin-dependent peroxiredoxin</fullName>
        <ecNumber evidence="2">1.11.1.24</ecNumber>
    </recommendedName>
    <alternativeName>
        <fullName evidence="10">Bacterioferritin comigratory protein</fullName>
    </alternativeName>
    <alternativeName>
        <fullName evidence="8">Thioredoxin peroxidase</fullName>
    </alternativeName>
</protein>
<dbReference type="EMBL" id="BMGP01000005">
    <property type="protein sequence ID" value="GGF34411.1"/>
    <property type="molecule type" value="Genomic_DNA"/>
</dbReference>
<dbReference type="PROSITE" id="PS51352">
    <property type="entry name" value="THIOREDOXIN_2"/>
    <property type="match status" value="1"/>
</dbReference>
<evidence type="ECO:0000313" key="14">
    <source>
        <dbReference type="Proteomes" id="UP000598775"/>
    </source>
</evidence>
<dbReference type="AlphaFoldDB" id="A0A917BDD8"/>
<evidence type="ECO:0000259" key="12">
    <source>
        <dbReference type="PROSITE" id="PS51352"/>
    </source>
</evidence>
<dbReference type="InterPro" id="IPR013766">
    <property type="entry name" value="Thioredoxin_domain"/>
</dbReference>
<keyword evidence="3" id="KW-0575">Peroxidase</keyword>
<evidence type="ECO:0000256" key="3">
    <source>
        <dbReference type="ARBA" id="ARBA00022559"/>
    </source>
</evidence>
<comment type="similarity">
    <text evidence="9">Belongs to the peroxiredoxin family. BCP/PrxQ subfamily.</text>
</comment>
<dbReference type="PANTHER" id="PTHR42801:SF7">
    <property type="entry name" value="SLL1159 PROTEIN"/>
    <property type="match status" value="1"/>
</dbReference>
<feature type="domain" description="Thioredoxin" evidence="12">
    <location>
        <begin position="45"/>
        <end position="219"/>
    </location>
</feature>
<evidence type="ECO:0000256" key="10">
    <source>
        <dbReference type="ARBA" id="ARBA00041373"/>
    </source>
</evidence>
<evidence type="ECO:0000256" key="11">
    <source>
        <dbReference type="ARBA" id="ARBA00049091"/>
    </source>
</evidence>
<evidence type="ECO:0000313" key="13">
    <source>
        <dbReference type="EMBL" id="GGF34411.1"/>
    </source>
</evidence>
<evidence type="ECO:0000256" key="5">
    <source>
        <dbReference type="ARBA" id="ARBA00023002"/>
    </source>
</evidence>
<keyword evidence="14" id="KW-1185">Reference proteome</keyword>